<protein>
    <submittedName>
        <fullName evidence="1">Uncharacterized protein</fullName>
    </submittedName>
</protein>
<dbReference type="EMBL" id="CM018038">
    <property type="protein sequence ID" value="KAA8538635.1"/>
    <property type="molecule type" value="Genomic_DNA"/>
</dbReference>
<name>A0A5J5B5V3_9ASTE</name>
<organism evidence="1 2">
    <name type="scientific">Nyssa sinensis</name>
    <dbReference type="NCBI Taxonomy" id="561372"/>
    <lineage>
        <taxon>Eukaryota</taxon>
        <taxon>Viridiplantae</taxon>
        <taxon>Streptophyta</taxon>
        <taxon>Embryophyta</taxon>
        <taxon>Tracheophyta</taxon>
        <taxon>Spermatophyta</taxon>
        <taxon>Magnoliopsida</taxon>
        <taxon>eudicotyledons</taxon>
        <taxon>Gunneridae</taxon>
        <taxon>Pentapetalae</taxon>
        <taxon>asterids</taxon>
        <taxon>Cornales</taxon>
        <taxon>Nyssaceae</taxon>
        <taxon>Nyssa</taxon>
    </lineage>
</organism>
<dbReference type="AlphaFoldDB" id="A0A5J5B5V3"/>
<proteinExistence type="predicted"/>
<reference evidence="1 2" key="1">
    <citation type="submission" date="2019-09" db="EMBL/GenBank/DDBJ databases">
        <title>A chromosome-level genome assembly of the Chinese tupelo Nyssa sinensis.</title>
        <authorList>
            <person name="Yang X."/>
            <person name="Kang M."/>
            <person name="Yang Y."/>
            <person name="Xiong H."/>
            <person name="Wang M."/>
            <person name="Zhang Z."/>
            <person name="Wang Z."/>
            <person name="Wu H."/>
            <person name="Ma T."/>
            <person name="Liu J."/>
            <person name="Xi Z."/>
        </authorList>
    </citation>
    <scope>NUCLEOTIDE SEQUENCE [LARGE SCALE GENOMIC DNA]</scope>
    <source>
        <strain evidence="1">J267</strain>
        <tissue evidence="1">Leaf</tissue>
    </source>
</reference>
<dbReference type="Proteomes" id="UP000325577">
    <property type="component" value="Linkage Group LG15"/>
</dbReference>
<sequence length="99" mass="10157">MRKEGERLVVMEATPVAGGDGYAVGLWVMGEDEGMDRRWLASAGWGLLGVRVCDDLMGGGVGCSSDRDGGSVVLEVESAVVVVVEARDGDEAAVAGDDG</sequence>
<keyword evidence="2" id="KW-1185">Reference proteome</keyword>
<accession>A0A5J5B5V3</accession>
<evidence type="ECO:0000313" key="2">
    <source>
        <dbReference type="Proteomes" id="UP000325577"/>
    </source>
</evidence>
<gene>
    <name evidence="1" type="ORF">F0562_028171</name>
</gene>
<evidence type="ECO:0000313" key="1">
    <source>
        <dbReference type="EMBL" id="KAA8538635.1"/>
    </source>
</evidence>